<dbReference type="GO" id="GO:0008745">
    <property type="term" value="F:N-acetylmuramoyl-L-alanine amidase activity"/>
    <property type="evidence" value="ECO:0007669"/>
    <property type="project" value="UniProtKB-EC"/>
</dbReference>
<evidence type="ECO:0000313" key="5">
    <source>
        <dbReference type="EMBL" id="SBV98594.1"/>
    </source>
</evidence>
<feature type="domain" description="MurNAc-LAA" evidence="4">
    <location>
        <begin position="86"/>
        <end position="246"/>
    </location>
</feature>
<evidence type="ECO:0000256" key="2">
    <source>
        <dbReference type="ARBA" id="ARBA00011901"/>
    </source>
</evidence>
<dbReference type="PANTHER" id="PTHR30404">
    <property type="entry name" value="N-ACETYLMURAMOYL-L-ALANINE AMIDASE"/>
    <property type="match status" value="1"/>
</dbReference>
<dbReference type="FunFam" id="3.40.630.40:FF:000005">
    <property type="entry name" value="N-acetylmuramoyl-L-alanine amidase (AmiA)"/>
    <property type="match status" value="1"/>
</dbReference>
<dbReference type="SUPFAM" id="SSF53187">
    <property type="entry name" value="Zn-dependent exopeptidases"/>
    <property type="match status" value="1"/>
</dbReference>
<dbReference type="CDD" id="cd02696">
    <property type="entry name" value="MurNAc-LAA"/>
    <property type="match status" value="1"/>
</dbReference>
<accession>A0A212JGQ2</accession>
<evidence type="ECO:0000256" key="3">
    <source>
        <dbReference type="ARBA" id="ARBA00022801"/>
    </source>
</evidence>
<dbReference type="Pfam" id="PF01520">
    <property type="entry name" value="Amidase_3"/>
    <property type="match status" value="1"/>
</dbReference>
<dbReference type="AlphaFoldDB" id="A0A212JGQ2"/>
<dbReference type="EMBL" id="FLUL01000001">
    <property type="protein sequence ID" value="SBV98594.1"/>
    <property type="molecule type" value="Genomic_DNA"/>
</dbReference>
<name>A0A212JGQ2_9BACT</name>
<sequence>MNKVLSLLILLFIANVTYAIDSRFVVVIDAGHGGKDTGATRGGYKEKDINLGVVLALGQLIERNHKDVKVVYTRKSDVFVDLDKRADIANKAKANLFISVHTNSTAAKSTSVSGADTYILGLARSEENLQVAKRENSVILLEDNYKTKYEGFDPNSPESYIIFEFMTNTFMEQSLQFASFVQSDFRNVAKRVDRGVRQSGFLVLRKTSAPSVLIELGFINNQSEAQFLSTKSGQQSMATAIYSGFRKYKRDFDKKQGKLVVESTEVEDISFDDVEEETITVKNDQNEDRISQVSVSEKVRNNTASSNKKIEKDQIEYRVQFLVSPRKLSGNSPALKGLSPVSFYKDGSVYRYTYGSTTNFNEITKIQNQVRLKFKDAFVIRMKNGKRIK</sequence>
<dbReference type="SMART" id="SM00646">
    <property type="entry name" value="Ami_3"/>
    <property type="match status" value="1"/>
</dbReference>
<keyword evidence="3" id="KW-0378">Hydrolase</keyword>
<dbReference type="EC" id="3.5.1.28" evidence="2"/>
<gene>
    <name evidence="5" type="ORF">KL86DYS2_11476</name>
</gene>
<dbReference type="GO" id="GO:0030288">
    <property type="term" value="C:outer membrane-bounded periplasmic space"/>
    <property type="evidence" value="ECO:0007669"/>
    <property type="project" value="TreeGrafter"/>
</dbReference>
<evidence type="ECO:0000259" key="4">
    <source>
        <dbReference type="SMART" id="SM00646"/>
    </source>
</evidence>
<organism evidence="5">
    <name type="scientific">uncultured Dysgonomonas sp</name>
    <dbReference type="NCBI Taxonomy" id="206096"/>
    <lineage>
        <taxon>Bacteria</taxon>
        <taxon>Pseudomonadati</taxon>
        <taxon>Bacteroidota</taxon>
        <taxon>Bacteroidia</taxon>
        <taxon>Bacteroidales</taxon>
        <taxon>Dysgonomonadaceae</taxon>
        <taxon>Dysgonomonas</taxon>
        <taxon>environmental samples</taxon>
    </lineage>
</organism>
<dbReference type="InterPro" id="IPR050695">
    <property type="entry name" value="N-acetylmuramoyl_amidase_3"/>
</dbReference>
<protein>
    <recommendedName>
        <fullName evidence="2">N-acetylmuramoyl-L-alanine amidase</fullName>
        <ecNumber evidence="2">3.5.1.28</ecNumber>
    </recommendedName>
</protein>
<dbReference type="PANTHER" id="PTHR30404:SF0">
    <property type="entry name" value="N-ACETYLMURAMOYL-L-ALANINE AMIDASE AMIC"/>
    <property type="match status" value="1"/>
</dbReference>
<proteinExistence type="predicted"/>
<dbReference type="Gene3D" id="3.40.630.40">
    <property type="entry name" value="Zn-dependent exopeptidases"/>
    <property type="match status" value="1"/>
</dbReference>
<comment type="catalytic activity">
    <reaction evidence="1">
        <text>Hydrolyzes the link between N-acetylmuramoyl residues and L-amino acid residues in certain cell-wall glycopeptides.</text>
        <dbReference type="EC" id="3.5.1.28"/>
    </reaction>
</comment>
<dbReference type="RefSeq" id="WP_296948759.1">
    <property type="nucleotide sequence ID" value="NZ_LT599021.1"/>
</dbReference>
<evidence type="ECO:0000256" key="1">
    <source>
        <dbReference type="ARBA" id="ARBA00001561"/>
    </source>
</evidence>
<dbReference type="GO" id="GO:0009253">
    <property type="term" value="P:peptidoglycan catabolic process"/>
    <property type="evidence" value="ECO:0007669"/>
    <property type="project" value="InterPro"/>
</dbReference>
<reference evidence="5" key="1">
    <citation type="submission" date="2016-04" db="EMBL/GenBank/DDBJ databases">
        <authorList>
            <person name="Evans L.H."/>
            <person name="Alamgir A."/>
            <person name="Owens N."/>
            <person name="Weber N.D."/>
            <person name="Virtaneva K."/>
            <person name="Barbian K."/>
            <person name="Babar A."/>
            <person name="Rosenke K."/>
        </authorList>
    </citation>
    <scope>NUCLEOTIDE SEQUENCE</scope>
    <source>
        <strain evidence="5">86-2</strain>
    </source>
</reference>
<dbReference type="InterPro" id="IPR002508">
    <property type="entry name" value="MurNAc-LAA_cat"/>
</dbReference>